<dbReference type="Proteomes" id="UP000722791">
    <property type="component" value="Unassembled WGS sequence"/>
</dbReference>
<accession>A0A8J4BVJ4</accession>
<gene>
    <name evidence="2" type="ORF">Vretifemale_284</name>
    <name evidence="3" type="ORF">Vretimale_13444</name>
</gene>
<name>A0A8J4BVJ4_9CHLO</name>
<evidence type="ECO:0000313" key="3">
    <source>
        <dbReference type="EMBL" id="GIM09608.1"/>
    </source>
</evidence>
<organism evidence="2 4">
    <name type="scientific">Volvox reticuliferus</name>
    <dbReference type="NCBI Taxonomy" id="1737510"/>
    <lineage>
        <taxon>Eukaryota</taxon>
        <taxon>Viridiplantae</taxon>
        <taxon>Chlorophyta</taxon>
        <taxon>core chlorophytes</taxon>
        <taxon>Chlorophyceae</taxon>
        <taxon>CS clade</taxon>
        <taxon>Chlamydomonadales</taxon>
        <taxon>Volvocaceae</taxon>
        <taxon>Volvox</taxon>
    </lineage>
</organism>
<proteinExistence type="predicted"/>
<evidence type="ECO:0000313" key="2">
    <source>
        <dbReference type="EMBL" id="GIL69329.1"/>
    </source>
</evidence>
<dbReference type="EMBL" id="BNCQ01000032">
    <property type="protein sequence ID" value="GIM09608.1"/>
    <property type="molecule type" value="Genomic_DNA"/>
</dbReference>
<feature type="region of interest" description="Disordered" evidence="1">
    <location>
        <begin position="156"/>
        <end position="178"/>
    </location>
</feature>
<protein>
    <submittedName>
        <fullName evidence="2">Uncharacterized protein</fullName>
    </submittedName>
</protein>
<dbReference type="EMBL" id="BNCP01000001">
    <property type="protein sequence ID" value="GIL69329.1"/>
    <property type="molecule type" value="Genomic_DNA"/>
</dbReference>
<dbReference type="OrthoDB" id="541443at2759"/>
<sequence>MAYTSRPYERNWTYETSDDTFDSRVGKILAGGLDLKASLRDKALREIEATQEVEAANERREAAAAKINLNGGAGTQEGRVDTRGYMWVDPNGRTLGPVGTDEAGVGVSATTDEVATLSGRRPRLTEKQAAAMSMNTTERSMNLWKKLNPGCVEETNRTPKSTFKDHFGPKADLPDADKVDKTYHYQKTDFSEYTEVKLKLMNHLKS</sequence>
<dbReference type="AlphaFoldDB" id="A0A8J4BVJ4"/>
<evidence type="ECO:0000256" key="1">
    <source>
        <dbReference type="SAM" id="MobiDB-lite"/>
    </source>
</evidence>
<dbReference type="Proteomes" id="UP000747110">
    <property type="component" value="Unassembled WGS sequence"/>
</dbReference>
<evidence type="ECO:0000313" key="4">
    <source>
        <dbReference type="Proteomes" id="UP000747110"/>
    </source>
</evidence>
<reference evidence="2" key="1">
    <citation type="journal article" date="2021" name="Proc. Natl. Acad. Sci. U.S.A.">
        <title>Three genomes in the algal genus Volvox reveal the fate of a haploid sex-determining region after a transition to homothallism.</title>
        <authorList>
            <person name="Yamamoto K."/>
            <person name="Hamaji T."/>
            <person name="Kawai-Toyooka H."/>
            <person name="Matsuzaki R."/>
            <person name="Takahashi F."/>
            <person name="Nishimura Y."/>
            <person name="Kawachi M."/>
            <person name="Noguchi H."/>
            <person name="Minakuchi Y."/>
            <person name="Umen J.G."/>
            <person name="Toyoda A."/>
            <person name="Nozaki H."/>
        </authorList>
    </citation>
    <scope>NUCLEOTIDE SEQUENCE</scope>
    <source>
        <strain evidence="3">NIES-3785</strain>
        <strain evidence="2">NIES-3786</strain>
    </source>
</reference>
<comment type="caution">
    <text evidence="2">The sequence shown here is derived from an EMBL/GenBank/DDBJ whole genome shotgun (WGS) entry which is preliminary data.</text>
</comment>
<keyword evidence="4" id="KW-1185">Reference proteome</keyword>